<proteinExistence type="predicted"/>
<evidence type="ECO:0000313" key="2">
    <source>
        <dbReference type="Proteomes" id="UP001165289"/>
    </source>
</evidence>
<reference evidence="1 2" key="1">
    <citation type="journal article" date="2023" name="BMC Biol.">
        <title>The compact genome of the sponge Oopsacas minuta (Hexactinellida) is lacking key metazoan core genes.</title>
        <authorList>
            <person name="Santini S."/>
            <person name="Schenkelaars Q."/>
            <person name="Jourda C."/>
            <person name="Duchesne M."/>
            <person name="Belahbib H."/>
            <person name="Rocher C."/>
            <person name="Selva M."/>
            <person name="Riesgo A."/>
            <person name="Vervoort M."/>
            <person name="Leys S.P."/>
            <person name="Kodjabachian L."/>
            <person name="Le Bivic A."/>
            <person name="Borchiellini C."/>
            <person name="Claverie J.M."/>
            <person name="Renard E."/>
        </authorList>
    </citation>
    <scope>NUCLEOTIDE SEQUENCE [LARGE SCALE GENOMIC DNA]</scope>
    <source>
        <strain evidence="1">SPO-2</strain>
    </source>
</reference>
<dbReference type="PANTHER" id="PTHR45749">
    <property type="match status" value="1"/>
</dbReference>
<dbReference type="AlphaFoldDB" id="A0AAV7KQF4"/>
<organism evidence="1 2">
    <name type="scientific">Oopsacas minuta</name>
    <dbReference type="NCBI Taxonomy" id="111878"/>
    <lineage>
        <taxon>Eukaryota</taxon>
        <taxon>Metazoa</taxon>
        <taxon>Porifera</taxon>
        <taxon>Hexactinellida</taxon>
        <taxon>Hexasterophora</taxon>
        <taxon>Lyssacinosida</taxon>
        <taxon>Leucopsacidae</taxon>
        <taxon>Oopsacas</taxon>
    </lineage>
</organism>
<sequence length="139" mass="16265">MWHQGLALRGHRDEDNTANLNCLFKLIEKFNTSVQNYITADNKLKYLTPQSQNEILKIFAHDLQRHLITRIKSESVGRTRAEEQPIYSIILDETSDINRKEQVSFCIRFCNAHMESEEVFLGFHTTIRTNADTLLVEHF</sequence>
<comment type="caution">
    <text evidence="1">The sequence shown here is derived from an EMBL/GenBank/DDBJ whole genome shotgun (WGS) entry which is preliminary data.</text>
</comment>
<accession>A0AAV7KQF4</accession>
<protein>
    <submittedName>
        <fullName evidence="1">Zinc finger MYM-type protein 1</fullName>
    </submittedName>
</protein>
<evidence type="ECO:0000313" key="1">
    <source>
        <dbReference type="EMBL" id="KAI6661869.1"/>
    </source>
</evidence>
<dbReference type="EMBL" id="JAKMXF010000004">
    <property type="protein sequence ID" value="KAI6661869.1"/>
    <property type="molecule type" value="Genomic_DNA"/>
</dbReference>
<keyword evidence="2" id="KW-1185">Reference proteome</keyword>
<gene>
    <name evidence="1" type="ORF">LOD99_9752</name>
</gene>
<dbReference type="PANTHER" id="PTHR45749:SF14">
    <property type="entry name" value="TTF-TYPE DOMAIN-CONTAINING PROTEIN"/>
    <property type="match status" value="1"/>
</dbReference>
<dbReference type="Proteomes" id="UP001165289">
    <property type="component" value="Unassembled WGS sequence"/>
</dbReference>
<name>A0AAV7KQF4_9METZ</name>